<evidence type="ECO:0000313" key="3">
    <source>
        <dbReference type="Proteomes" id="UP000481153"/>
    </source>
</evidence>
<keyword evidence="3" id="KW-1185">Reference proteome</keyword>
<accession>A0A6G0WBI4</accession>
<feature type="coiled-coil region" evidence="1">
    <location>
        <begin position="15"/>
        <end position="94"/>
    </location>
</feature>
<reference evidence="2 3" key="1">
    <citation type="submission" date="2019-07" db="EMBL/GenBank/DDBJ databases">
        <title>Genomics analysis of Aphanomyces spp. identifies a new class of oomycete effector associated with host adaptation.</title>
        <authorList>
            <person name="Gaulin E."/>
        </authorList>
    </citation>
    <scope>NUCLEOTIDE SEQUENCE [LARGE SCALE GENOMIC DNA]</scope>
    <source>
        <strain evidence="2 3">ATCC 201684</strain>
    </source>
</reference>
<protein>
    <submittedName>
        <fullName evidence="2">Uncharacterized protein</fullName>
    </submittedName>
</protein>
<name>A0A6G0WBI4_9STRA</name>
<evidence type="ECO:0000313" key="2">
    <source>
        <dbReference type="EMBL" id="KAF0724756.1"/>
    </source>
</evidence>
<proteinExistence type="predicted"/>
<dbReference type="VEuPathDB" id="FungiDB:AeMF1_013419"/>
<keyword evidence="1" id="KW-0175">Coiled coil</keyword>
<dbReference type="EMBL" id="VJMJ01000264">
    <property type="protein sequence ID" value="KAF0724756.1"/>
    <property type="molecule type" value="Genomic_DNA"/>
</dbReference>
<dbReference type="Proteomes" id="UP000481153">
    <property type="component" value="Unassembled WGS sequence"/>
</dbReference>
<comment type="caution">
    <text evidence="2">The sequence shown here is derived from an EMBL/GenBank/DDBJ whole genome shotgun (WGS) entry which is preliminary data.</text>
</comment>
<gene>
    <name evidence="2" type="ORF">Ae201684_016630</name>
</gene>
<organism evidence="2 3">
    <name type="scientific">Aphanomyces euteiches</name>
    <dbReference type="NCBI Taxonomy" id="100861"/>
    <lineage>
        <taxon>Eukaryota</taxon>
        <taxon>Sar</taxon>
        <taxon>Stramenopiles</taxon>
        <taxon>Oomycota</taxon>
        <taxon>Saprolegniomycetes</taxon>
        <taxon>Saprolegniales</taxon>
        <taxon>Verrucalvaceae</taxon>
        <taxon>Aphanomyces</taxon>
    </lineage>
</organism>
<dbReference type="AlphaFoldDB" id="A0A6G0WBI4"/>
<sequence>MVDEARPILPREQTLEDFKLDYQKALRALRNENDTLLTAQEKRTAWEASHRDWSSTDGEIMALENLIQMRTDRCDQLEQQCQKALLRIKEKEANQRCQYNDLIDTEQLLKPFAKFWEFLASYARTSTSKAKLA</sequence>
<evidence type="ECO:0000256" key="1">
    <source>
        <dbReference type="SAM" id="Coils"/>
    </source>
</evidence>